<sequence length="179" mass="19215">MAQPNEPSMEEILSSIKRIIAEDSDAPAPRKPRAASEPEADVLELTDTIGEPEAFQALPEYDPEPEPAPEHDEIAAEEAPAIASRPTAPFVRSAQPAPVPEMEADALLSATTEAATRHALAALSRMVVKPEDPAADNTLEGLVRDMLRPMLKEWLDANLPGIVQDTVDREVARIAGRGA</sequence>
<accession>A0ABW4I387</accession>
<organism evidence="2 3">
    <name type="scientific">Sphingomonas tabacisoli</name>
    <dbReference type="NCBI Taxonomy" id="2249466"/>
    <lineage>
        <taxon>Bacteria</taxon>
        <taxon>Pseudomonadati</taxon>
        <taxon>Pseudomonadota</taxon>
        <taxon>Alphaproteobacteria</taxon>
        <taxon>Sphingomonadales</taxon>
        <taxon>Sphingomonadaceae</taxon>
        <taxon>Sphingomonas</taxon>
    </lineage>
</organism>
<keyword evidence="3" id="KW-1185">Reference proteome</keyword>
<gene>
    <name evidence="2" type="ORF">ACFSCW_11115</name>
</gene>
<dbReference type="Pfam" id="PF10691">
    <property type="entry name" value="DUF2497"/>
    <property type="match status" value="1"/>
</dbReference>
<reference evidence="3" key="1">
    <citation type="journal article" date="2019" name="Int. J. Syst. Evol. Microbiol.">
        <title>The Global Catalogue of Microorganisms (GCM) 10K type strain sequencing project: providing services to taxonomists for standard genome sequencing and annotation.</title>
        <authorList>
            <consortium name="The Broad Institute Genomics Platform"/>
            <consortium name="The Broad Institute Genome Sequencing Center for Infectious Disease"/>
            <person name="Wu L."/>
            <person name="Ma J."/>
        </authorList>
    </citation>
    <scope>NUCLEOTIDE SEQUENCE [LARGE SCALE GENOMIC DNA]</scope>
    <source>
        <strain evidence="3">CGMCC 1.16275</strain>
    </source>
</reference>
<name>A0ABW4I387_9SPHN</name>
<feature type="region of interest" description="Disordered" evidence="1">
    <location>
        <begin position="1"/>
        <end position="97"/>
    </location>
</feature>
<dbReference type="EMBL" id="JBHUDY010000001">
    <property type="protein sequence ID" value="MFD1612353.1"/>
    <property type="molecule type" value="Genomic_DNA"/>
</dbReference>
<comment type="caution">
    <text evidence="2">The sequence shown here is derived from an EMBL/GenBank/DDBJ whole genome shotgun (WGS) entry which is preliminary data.</text>
</comment>
<evidence type="ECO:0000313" key="3">
    <source>
        <dbReference type="Proteomes" id="UP001597115"/>
    </source>
</evidence>
<dbReference type="InterPro" id="IPR019632">
    <property type="entry name" value="DUF2497"/>
</dbReference>
<protein>
    <submittedName>
        <fullName evidence="2">DUF2497 domain-containing protein</fullName>
    </submittedName>
</protein>
<evidence type="ECO:0000313" key="2">
    <source>
        <dbReference type="EMBL" id="MFD1612353.1"/>
    </source>
</evidence>
<evidence type="ECO:0000256" key="1">
    <source>
        <dbReference type="SAM" id="MobiDB-lite"/>
    </source>
</evidence>
<proteinExistence type="predicted"/>
<dbReference type="RefSeq" id="WP_380889186.1">
    <property type="nucleotide sequence ID" value="NZ_JBHUDY010000001.1"/>
</dbReference>
<dbReference type="Proteomes" id="UP001597115">
    <property type="component" value="Unassembled WGS sequence"/>
</dbReference>